<protein>
    <submittedName>
        <fullName evidence="2">Uncharacterized protein</fullName>
    </submittedName>
</protein>
<evidence type="ECO:0000313" key="3">
    <source>
        <dbReference type="Proteomes" id="UP000886520"/>
    </source>
</evidence>
<feature type="compositionally biased region" description="Basic and acidic residues" evidence="1">
    <location>
        <begin position="146"/>
        <end position="157"/>
    </location>
</feature>
<dbReference type="OrthoDB" id="200029at2759"/>
<evidence type="ECO:0000256" key="1">
    <source>
        <dbReference type="SAM" id="MobiDB-lite"/>
    </source>
</evidence>
<dbReference type="AlphaFoldDB" id="A0A9D4ZLT3"/>
<name>A0A9D4ZLT3_ADICA</name>
<dbReference type="EMBL" id="JABFUD020000007">
    <property type="protein sequence ID" value="KAI5077500.1"/>
    <property type="molecule type" value="Genomic_DNA"/>
</dbReference>
<dbReference type="Proteomes" id="UP000886520">
    <property type="component" value="Chromosome 7"/>
</dbReference>
<reference evidence="2" key="1">
    <citation type="submission" date="2021-01" db="EMBL/GenBank/DDBJ databases">
        <title>Adiantum capillus-veneris genome.</title>
        <authorList>
            <person name="Fang Y."/>
            <person name="Liao Q."/>
        </authorList>
    </citation>
    <scope>NUCLEOTIDE SEQUENCE</scope>
    <source>
        <strain evidence="2">H3</strain>
        <tissue evidence="2">Leaf</tissue>
    </source>
</reference>
<evidence type="ECO:0000313" key="2">
    <source>
        <dbReference type="EMBL" id="KAI5077500.1"/>
    </source>
</evidence>
<dbReference type="InterPro" id="IPR037734">
    <property type="entry name" value="Thylakoid_lumenal_17.9"/>
</dbReference>
<dbReference type="GO" id="GO:0009543">
    <property type="term" value="C:chloroplast thylakoid lumen"/>
    <property type="evidence" value="ECO:0007669"/>
    <property type="project" value="TreeGrafter"/>
</dbReference>
<sequence length="157" mass="16948">METLLHALPSHCVLRLTDSHRRASHQSQLQSVYPSPPPSSFTAFPSHLSKIACVVSLAGSILSTPVALAYETNTPYSKSQSQKMEMGLLNGKIRPCPSIVNPNCISTSSMNTTYGTPLVIPPESSETAARKLLSAIRTTQRNPKVTKMEDTPTGKQA</sequence>
<keyword evidence="3" id="KW-1185">Reference proteome</keyword>
<comment type="caution">
    <text evidence="2">The sequence shown here is derived from an EMBL/GenBank/DDBJ whole genome shotgun (WGS) entry which is preliminary data.</text>
</comment>
<accession>A0A9D4ZLT3</accession>
<feature type="region of interest" description="Disordered" evidence="1">
    <location>
        <begin position="136"/>
        <end position="157"/>
    </location>
</feature>
<organism evidence="2 3">
    <name type="scientific">Adiantum capillus-veneris</name>
    <name type="common">Maidenhair fern</name>
    <dbReference type="NCBI Taxonomy" id="13818"/>
    <lineage>
        <taxon>Eukaryota</taxon>
        <taxon>Viridiplantae</taxon>
        <taxon>Streptophyta</taxon>
        <taxon>Embryophyta</taxon>
        <taxon>Tracheophyta</taxon>
        <taxon>Polypodiopsida</taxon>
        <taxon>Polypodiidae</taxon>
        <taxon>Polypodiales</taxon>
        <taxon>Pteridineae</taxon>
        <taxon>Pteridaceae</taxon>
        <taxon>Vittarioideae</taxon>
        <taxon>Adiantum</taxon>
    </lineage>
</organism>
<dbReference type="PANTHER" id="PTHR36783">
    <property type="entry name" value="THYLAKOID LUMENAL 17.9 KDA PROTEIN, CHLOROPLASTIC"/>
    <property type="match status" value="1"/>
</dbReference>
<gene>
    <name evidence="2" type="ORF">GOP47_0007324</name>
</gene>
<dbReference type="PANTHER" id="PTHR36783:SF2">
    <property type="entry name" value="THYLAKOID LUMENAL 17.9 KDA PROTEIN, CHLOROPLASTIC"/>
    <property type="match status" value="1"/>
</dbReference>
<proteinExistence type="predicted"/>